<evidence type="ECO:0000313" key="3">
    <source>
        <dbReference type="Proteomes" id="UP000708208"/>
    </source>
</evidence>
<feature type="domain" description="DUF7044" evidence="1">
    <location>
        <begin position="1"/>
        <end position="47"/>
    </location>
</feature>
<accession>A0A8J2J3N5</accession>
<dbReference type="EMBL" id="CAJVCH010013140">
    <property type="protein sequence ID" value="CAG7674280.1"/>
    <property type="molecule type" value="Genomic_DNA"/>
</dbReference>
<protein>
    <recommendedName>
        <fullName evidence="1">DUF7044 domain-containing protein</fullName>
    </recommendedName>
</protein>
<dbReference type="Pfam" id="PF23071">
    <property type="entry name" value="DUF7044"/>
    <property type="match status" value="1"/>
</dbReference>
<organism evidence="2 3">
    <name type="scientific">Allacma fusca</name>
    <dbReference type="NCBI Taxonomy" id="39272"/>
    <lineage>
        <taxon>Eukaryota</taxon>
        <taxon>Metazoa</taxon>
        <taxon>Ecdysozoa</taxon>
        <taxon>Arthropoda</taxon>
        <taxon>Hexapoda</taxon>
        <taxon>Collembola</taxon>
        <taxon>Symphypleona</taxon>
        <taxon>Sminthuridae</taxon>
        <taxon>Allacma</taxon>
    </lineage>
</organism>
<reference evidence="2" key="1">
    <citation type="submission" date="2021-06" db="EMBL/GenBank/DDBJ databases">
        <authorList>
            <person name="Hodson N. C."/>
            <person name="Mongue J. A."/>
            <person name="Jaron S. K."/>
        </authorList>
    </citation>
    <scope>NUCLEOTIDE SEQUENCE</scope>
</reference>
<evidence type="ECO:0000259" key="1">
    <source>
        <dbReference type="Pfam" id="PF23071"/>
    </source>
</evidence>
<keyword evidence="3" id="KW-1185">Reference proteome</keyword>
<dbReference type="OrthoDB" id="9979716at2759"/>
<proteinExistence type="predicted"/>
<name>A0A8J2J3N5_9HEXA</name>
<gene>
    <name evidence="2" type="ORF">AFUS01_LOCUS2312</name>
</gene>
<feature type="non-terminal residue" evidence="2">
    <location>
        <position position="1"/>
    </location>
</feature>
<evidence type="ECO:0000313" key="2">
    <source>
        <dbReference type="EMBL" id="CAG7674280.1"/>
    </source>
</evidence>
<dbReference type="InterPro" id="IPR055472">
    <property type="entry name" value="DUF7044"/>
</dbReference>
<dbReference type="AlphaFoldDB" id="A0A8J2J3N5"/>
<comment type="caution">
    <text evidence="2">The sequence shown here is derived from an EMBL/GenBank/DDBJ whole genome shotgun (WGS) entry which is preliminary data.</text>
</comment>
<sequence length="53" mass="6205">NCHFTEKWKGKWFQSGIQSPIIIENNKITTKGECVEGRGDKFLFVEKVYTQKL</sequence>
<dbReference type="Proteomes" id="UP000708208">
    <property type="component" value="Unassembled WGS sequence"/>
</dbReference>